<keyword evidence="2" id="KW-1185">Reference proteome</keyword>
<protein>
    <submittedName>
        <fullName evidence="1">Nitrogen fixation protein NifQ</fullName>
    </submittedName>
</protein>
<reference evidence="1 2" key="1">
    <citation type="submission" date="2021-03" db="EMBL/GenBank/DDBJ databases">
        <title>Genomic Encyclopedia of Type Strains, Phase III (KMG-III): the genomes of soil and plant-associated and newly described type strains.</title>
        <authorList>
            <person name="Whitman W."/>
        </authorList>
    </citation>
    <scope>NUCLEOTIDE SEQUENCE [LARGE SCALE GENOMIC DNA]</scope>
    <source>
        <strain evidence="1 2">IMMIB AFH-6</strain>
    </source>
</reference>
<name>A0ABS4SNT1_9PROT</name>
<dbReference type="RefSeq" id="WP_246500787.1">
    <property type="nucleotide sequence ID" value="NZ_JAGINP010000014.1"/>
</dbReference>
<proteinExistence type="predicted"/>
<comment type="caution">
    <text evidence="1">The sequence shown here is derived from an EMBL/GenBank/DDBJ whole genome shotgun (WGS) entry which is preliminary data.</text>
</comment>
<dbReference type="Proteomes" id="UP000781958">
    <property type="component" value="Unassembled WGS sequence"/>
</dbReference>
<gene>
    <name evidence="1" type="ORF">J2851_004007</name>
</gene>
<organism evidence="1 2">
    <name type="scientific">Azospirillum rugosum</name>
    <dbReference type="NCBI Taxonomy" id="416170"/>
    <lineage>
        <taxon>Bacteria</taxon>
        <taxon>Pseudomonadati</taxon>
        <taxon>Pseudomonadota</taxon>
        <taxon>Alphaproteobacteria</taxon>
        <taxon>Rhodospirillales</taxon>
        <taxon>Azospirillaceae</taxon>
        <taxon>Azospirillum</taxon>
    </lineage>
</organism>
<accession>A0ABS4SNT1</accession>
<sequence>MTDTMIVGESGTLEPPLDTLSGEELDRLLFGRILGLAALEPVRPLTHALGLGRDALAALVARHAPDHAPLLSGLPADTGGDTGEDAIEEEDLRAFLLDHRASDAEEEVWLAAIVARRSLEPNHLWQDMGFASRRELNAMFRRHFPALVERNSADMKWKKFFYRSLCEREGLLLCKSPNCEVCEDFEACFGGEEGDPLSALARAVRAEEGLKGR</sequence>
<dbReference type="InterPro" id="IPR006975">
    <property type="entry name" value="NifQ"/>
</dbReference>
<dbReference type="Pfam" id="PF04891">
    <property type="entry name" value="NifQ"/>
    <property type="match status" value="1"/>
</dbReference>
<evidence type="ECO:0000313" key="2">
    <source>
        <dbReference type="Proteomes" id="UP000781958"/>
    </source>
</evidence>
<dbReference type="EMBL" id="JAGINP010000014">
    <property type="protein sequence ID" value="MBP2294221.1"/>
    <property type="molecule type" value="Genomic_DNA"/>
</dbReference>
<evidence type="ECO:0000313" key="1">
    <source>
        <dbReference type="EMBL" id="MBP2294221.1"/>
    </source>
</evidence>